<keyword evidence="1" id="KW-1133">Transmembrane helix</keyword>
<dbReference type="Proteomes" id="UP000245507">
    <property type="component" value="Unassembled WGS sequence"/>
</dbReference>
<protein>
    <submittedName>
        <fullName evidence="2">Uncharacterized protein</fullName>
    </submittedName>
</protein>
<evidence type="ECO:0000313" key="3">
    <source>
        <dbReference type="Proteomes" id="UP000245507"/>
    </source>
</evidence>
<dbReference type="AlphaFoldDB" id="A0A316TJX3"/>
<proteinExistence type="predicted"/>
<keyword evidence="3" id="KW-1185">Reference proteome</keyword>
<feature type="transmembrane region" description="Helical" evidence="1">
    <location>
        <begin position="22"/>
        <end position="43"/>
    </location>
</feature>
<dbReference type="RefSeq" id="WP_109693434.1">
    <property type="nucleotide sequence ID" value="NZ_QGDD01000003.1"/>
</dbReference>
<keyword evidence="1" id="KW-0472">Membrane</keyword>
<dbReference type="EMBL" id="QGDD01000003">
    <property type="protein sequence ID" value="PWN03345.1"/>
    <property type="molecule type" value="Genomic_DNA"/>
</dbReference>
<keyword evidence="1" id="KW-0812">Transmembrane</keyword>
<evidence type="ECO:0000313" key="2">
    <source>
        <dbReference type="EMBL" id="PWN03345.1"/>
    </source>
</evidence>
<reference evidence="2 3" key="1">
    <citation type="submission" date="2018-05" db="EMBL/GenBank/DDBJ databases">
        <title>Nocardioides silvaticus genome.</title>
        <authorList>
            <person name="Li C."/>
            <person name="Wang G."/>
        </authorList>
    </citation>
    <scope>NUCLEOTIDE SEQUENCE [LARGE SCALE GENOMIC DNA]</scope>
    <source>
        <strain evidence="2 3">CCTCC AB 2018079</strain>
    </source>
</reference>
<organism evidence="2 3">
    <name type="scientific">Nocardioides silvaticus</name>
    <dbReference type="NCBI Taxonomy" id="2201891"/>
    <lineage>
        <taxon>Bacteria</taxon>
        <taxon>Bacillati</taxon>
        <taxon>Actinomycetota</taxon>
        <taxon>Actinomycetes</taxon>
        <taxon>Propionibacteriales</taxon>
        <taxon>Nocardioidaceae</taxon>
        <taxon>Nocardioides</taxon>
    </lineage>
</organism>
<accession>A0A316TJX3</accession>
<name>A0A316TJX3_9ACTN</name>
<comment type="caution">
    <text evidence="2">The sequence shown here is derived from an EMBL/GenBank/DDBJ whole genome shotgun (WGS) entry which is preliminary data.</text>
</comment>
<evidence type="ECO:0000256" key="1">
    <source>
        <dbReference type="SAM" id="Phobius"/>
    </source>
</evidence>
<dbReference type="OrthoDB" id="5077119at2"/>
<sequence>MTVDLSVIWGVLLPEGTLHQDWFQALAAFVAINTLVYVTLAMVKSLPRIYPGDFLPRRHRRSETRSIYPDDPR</sequence>
<gene>
    <name evidence="2" type="ORF">DJ010_09555</name>
</gene>